<protein>
    <recommendedName>
        <fullName evidence="4">Integral membrane protein</fullName>
    </recommendedName>
</protein>
<dbReference type="STRING" id="1631871.FOL01_1882"/>
<dbReference type="EMBL" id="CP014332">
    <property type="protein sequence ID" value="APS42741.1"/>
    <property type="molecule type" value="Genomic_DNA"/>
</dbReference>
<dbReference type="KEGG" id="wjo:FOL01_1882"/>
<keyword evidence="1" id="KW-0472">Membrane</keyword>
<sequence>MIGAFGKTFFRATPRQLFVQLMIDILWYLIFKPTDSFSVWVYIIILPGFDLISAVGSFWNYVKDNKPEENK</sequence>
<reference evidence="2 3" key="1">
    <citation type="submission" date="2016-02" db="EMBL/GenBank/DDBJ databases">
        <title>Complete Genome Sequence of Weissella jogaejeotgali FOL01.</title>
        <authorList>
            <person name="Lee J.-H."/>
            <person name="Ku H.-J."/>
        </authorList>
    </citation>
    <scope>NUCLEOTIDE SEQUENCE [LARGE SCALE GENOMIC DNA]</scope>
    <source>
        <strain evidence="2 3">FOL01</strain>
    </source>
</reference>
<evidence type="ECO:0008006" key="4">
    <source>
        <dbReference type="Google" id="ProtNLM"/>
    </source>
</evidence>
<accession>A0A1L6RDX7</accession>
<feature type="transmembrane region" description="Helical" evidence="1">
    <location>
        <begin position="37"/>
        <end position="62"/>
    </location>
</feature>
<gene>
    <name evidence="2" type="ORF">FOL01_1882</name>
</gene>
<keyword evidence="1" id="KW-1133">Transmembrane helix</keyword>
<dbReference type="OrthoDB" id="2146371at2"/>
<name>A0A1L6RDX7_9LACO</name>
<evidence type="ECO:0000256" key="1">
    <source>
        <dbReference type="SAM" id="Phobius"/>
    </source>
</evidence>
<dbReference type="RefSeq" id="WP_075270467.1">
    <property type="nucleotide sequence ID" value="NZ_CP014332.1"/>
</dbReference>
<proteinExistence type="predicted"/>
<dbReference type="Proteomes" id="UP000185473">
    <property type="component" value="Chromosome"/>
</dbReference>
<dbReference type="AlphaFoldDB" id="A0A1L6RDX7"/>
<evidence type="ECO:0000313" key="2">
    <source>
        <dbReference type="EMBL" id="APS42741.1"/>
    </source>
</evidence>
<keyword evidence="1" id="KW-0812">Transmembrane</keyword>
<organism evidence="2 3">
    <name type="scientific">Weissella jogaejeotgali</name>
    <dbReference type="NCBI Taxonomy" id="1631871"/>
    <lineage>
        <taxon>Bacteria</taxon>
        <taxon>Bacillati</taxon>
        <taxon>Bacillota</taxon>
        <taxon>Bacilli</taxon>
        <taxon>Lactobacillales</taxon>
        <taxon>Lactobacillaceae</taxon>
        <taxon>Weissella</taxon>
    </lineage>
</organism>
<keyword evidence="3" id="KW-1185">Reference proteome</keyword>
<evidence type="ECO:0000313" key="3">
    <source>
        <dbReference type="Proteomes" id="UP000185473"/>
    </source>
</evidence>